<dbReference type="RefSeq" id="WP_136413434.1">
    <property type="nucleotide sequence ID" value="NZ_CP039396.1"/>
</dbReference>
<evidence type="ECO:0000313" key="2">
    <source>
        <dbReference type="EMBL" id="QCD40943.1"/>
    </source>
</evidence>
<protein>
    <recommendedName>
        <fullName evidence="4">WG repeat-containing protein</fullName>
    </recommendedName>
</protein>
<reference evidence="3" key="1">
    <citation type="submission" date="2019-02" db="EMBL/GenBank/DDBJ databases">
        <title>Isolation and identification of novel species under the genus Muribaculum.</title>
        <authorList>
            <person name="Miyake S."/>
            <person name="Ding Y."/>
            <person name="Low A."/>
            <person name="Soh M."/>
            <person name="Seedorf H."/>
        </authorList>
    </citation>
    <scope>NUCLEOTIDE SEQUENCE [LARGE SCALE GENOMIC DNA]</scope>
    <source>
        <strain evidence="3">H5</strain>
    </source>
</reference>
<feature type="signal peptide" evidence="1">
    <location>
        <begin position="1"/>
        <end position="20"/>
    </location>
</feature>
<name>A0A4P7VZH9_9BACT</name>
<proteinExistence type="predicted"/>
<gene>
    <name evidence="2" type="ORF">E7747_00660</name>
</gene>
<dbReference type="AlphaFoldDB" id="A0A4P7VZH9"/>
<sequence>MKKFDILTALFLTTAVTSSAQIANWKVMPEYDSIRLRDNGLVEVSQNGKHGLLDSEGAQLLPVAYDSIGAFNSGQALLFNESKFVGFVNPEGKKVEVDPNYILVPDMEFFSEGFLTVKKGTHYYFLDADGNSVAGPFAGLRPYSGGYAAVVCYEDVEKKPEDTYNAYINRNQTLVHIREYDKKDELKKDDLAFISSFRDGRAMYVYKRKAYILTDSLTSIPVASDSLASKKTIVQFEKNSTLDPVEGGYLLRSKTGYFYFNKQVQLDKIENAGVNLFVYNAPKVETVDKPNDLSAFGENGSVGVKYKGEVVLPQQFAEVIPLGGQFAAVKPQDKWGIIHLDTDNQIKLRLNNNEHIGFNHRYYTAKLAASMPSYIKCNNATIVSKSDDCEIQIESRHENDNIERNTLTYDCRLSIPPHLTDTLSTQEYTYALKYNGFTSIDYKVQIPQWYVKYYEVALSNNRFTLAPNDTISVEFDLVKTDVARNDETNYFKTVELITNEANAIPLNKITENHYGFRIGGIDREKLAFVVRITEVGCPSIEYPFEMLFEKPEPKSNKKSVDVTVSPVRQVPGVPAFILDGTPEYQPQALPADTTTTTATNPAQVLLGTTKVTTPTLTHYNIVCYACQHRRISFFVTT</sequence>
<organism evidence="2 3">
    <name type="scientific">Duncaniella dubosii</name>
    <dbReference type="NCBI Taxonomy" id="2518971"/>
    <lineage>
        <taxon>Bacteria</taxon>
        <taxon>Pseudomonadati</taxon>
        <taxon>Bacteroidota</taxon>
        <taxon>Bacteroidia</taxon>
        <taxon>Bacteroidales</taxon>
        <taxon>Muribaculaceae</taxon>
        <taxon>Duncaniella</taxon>
    </lineage>
</organism>
<keyword evidence="1" id="KW-0732">Signal</keyword>
<feature type="chain" id="PRO_5020202506" description="WG repeat-containing protein" evidence="1">
    <location>
        <begin position="21"/>
        <end position="637"/>
    </location>
</feature>
<evidence type="ECO:0008006" key="4">
    <source>
        <dbReference type="Google" id="ProtNLM"/>
    </source>
</evidence>
<dbReference type="Proteomes" id="UP000297149">
    <property type="component" value="Chromosome"/>
</dbReference>
<dbReference type="KEGG" id="ddb:E7747_00660"/>
<dbReference type="PANTHER" id="PTHR37841">
    <property type="entry name" value="GLR2918 PROTEIN"/>
    <property type="match status" value="1"/>
</dbReference>
<evidence type="ECO:0000256" key="1">
    <source>
        <dbReference type="SAM" id="SignalP"/>
    </source>
</evidence>
<accession>A0A4P7VZH9</accession>
<evidence type="ECO:0000313" key="3">
    <source>
        <dbReference type="Proteomes" id="UP000297149"/>
    </source>
</evidence>
<dbReference type="PANTHER" id="PTHR37841:SF1">
    <property type="entry name" value="DUF3298 DOMAIN-CONTAINING PROTEIN"/>
    <property type="match status" value="1"/>
</dbReference>
<keyword evidence="3" id="KW-1185">Reference proteome</keyword>
<dbReference type="EMBL" id="CP039396">
    <property type="protein sequence ID" value="QCD40943.1"/>
    <property type="molecule type" value="Genomic_DNA"/>
</dbReference>